<dbReference type="InterPro" id="IPR036652">
    <property type="entry name" value="YjeF_N_dom_sf"/>
</dbReference>
<dbReference type="InterPro" id="IPR004443">
    <property type="entry name" value="YjeF_N_dom"/>
</dbReference>
<dbReference type="GO" id="GO:0000932">
    <property type="term" value="C:P-body"/>
    <property type="evidence" value="ECO:0007669"/>
    <property type="project" value="TreeGrafter"/>
</dbReference>
<feature type="non-terminal residue" evidence="2">
    <location>
        <position position="194"/>
    </location>
</feature>
<dbReference type="SUPFAM" id="SSF64153">
    <property type="entry name" value="YjeF N-terminal domain-like"/>
    <property type="match status" value="1"/>
</dbReference>
<organism evidence="2">
    <name type="scientific">marine sediment metagenome</name>
    <dbReference type="NCBI Taxonomy" id="412755"/>
    <lineage>
        <taxon>unclassified sequences</taxon>
        <taxon>metagenomes</taxon>
        <taxon>ecological metagenomes</taxon>
    </lineage>
</organism>
<dbReference type="GO" id="GO:0003729">
    <property type="term" value="F:mRNA binding"/>
    <property type="evidence" value="ECO:0007669"/>
    <property type="project" value="TreeGrafter"/>
</dbReference>
<feature type="domain" description="YjeF N-terminal" evidence="1">
    <location>
        <begin position="18"/>
        <end position="194"/>
    </location>
</feature>
<proteinExistence type="predicted"/>
<evidence type="ECO:0000259" key="1">
    <source>
        <dbReference type="PROSITE" id="PS51385"/>
    </source>
</evidence>
<sequence length="194" mass="20758">MEKYSPDKKCVLMTKDQVRAVDSWAINTVGIPGVVLMENAGRSCAELIKDKLKDIAEPKVCIFCGTGNNGGDGYVIARHLSNIGFEVVVVICGNREKVKGDAKINLDILERLGQPASRARDSTSRQVEQLNLSDGDVPAQVKAFAGNADMVVDGLFGTGLSGQLSDEYKQLIETINACNCPILAVDIPSGLDCD</sequence>
<dbReference type="PANTHER" id="PTHR13612">
    <property type="entry name" value="ENHANCER OF MRNA-DECAPPING PROTEIN 3"/>
    <property type="match status" value="1"/>
</dbReference>
<dbReference type="Gene3D" id="3.40.50.10260">
    <property type="entry name" value="YjeF N-terminal domain"/>
    <property type="match status" value="1"/>
</dbReference>
<dbReference type="GO" id="GO:0031087">
    <property type="term" value="P:deadenylation-independent decapping of nuclear-transcribed mRNA"/>
    <property type="evidence" value="ECO:0007669"/>
    <property type="project" value="TreeGrafter"/>
</dbReference>
<accession>X0THB2</accession>
<dbReference type="EMBL" id="BARS01017793">
    <property type="protein sequence ID" value="GAF87507.1"/>
    <property type="molecule type" value="Genomic_DNA"/>
</dbReference>
<comment type="caution">
    <text evidence="2">The sequence shown here is derived from an EMBL/GenBank/DDBJ whole genome shotgun (WGS) entry which is preliminary data.</text>
</comment>
<reference evidence="2" key="1">
    <citation type="journal article" date="2014" name="Front. Microbiol.">
        <title>High frequency of phylogenetically diverse reductive dehalogenase-homologous genes in deep subseafloor sedimentary metagenomes.</title>
        <authorList>
            <person name="Kawai M."/>
            <person name="Futagami T."/>
            <person name="Toyoda A."/>
            <person name="Takaki Y."/>
            <person name="Nishi S."/>
            <person name="Hori S."/>
            <person name="Arai W."/>
            <person name="Tsubouchi T."/>
            <person name="Morono Y."/>
            <person name="Uchiyama I."/>
            <person name="Ito T."/>
            <person name="Fujiyama A."/>
            <person name="Inagaki F."/>
            <person name="Takami H."/>
        </authorList>
    </citation>
    <scope>NUCLEOTIDE SEQUENCE</scope>
    <source>
        <strain evidence="2">Expedition CK06-06</strain>
    </source>
</reference>
<evidence type="ECO:0000313" key="2">
    <source>
        <dbReference type="EMBL" id="GAF87507.1"/>
    </source>
</evidence>
<gene>
    <name evidence="2" type="ORF">S01H1_29054</name>
</gene>
<dbReference type="Pfam" id="PF03853">
    <property type="entry name" value="YjeF_N"/>
    <property type="match status" value="1"/>
</dbReference>
<dbReference type="PANTHER" id="PTHR13612:SF0">
    <property type="entry name" value="ENHANCER OF MRNA-DECAPPING PROTEIN 3"/>
    <property type="match status" value="1"/>
</dbReference>
<dbReference type="GO" id="GO:0033962">
    <property type="term" value="P:P-body assembly"/>
    <property type="evidence" value="ECO:0007669"/>
    <property type="project" value="TreeGrafter"/>
</dbReference>
<dbReference type="NCBIfam" id="TIGR00197">
    <property type="entry name" value="yjeF_nterm"/>
    <property type="match status" value="1"/>
</dbReference>
<dbReference type="PROSITE" id="PS51385">
    <property type="entry name" value="YJEF_N"/>
    <property type="match status" value="1"/>
</dbReference>
<dbReference type="AlphaFoldDB" id="X0THB2"/>
<protein>
    <recommendedName>
        <fullName evidence="1">YjeF N-terminal domain-containing protein</fullName>
    </recommendedName>
</protein>
<name>X0THB2_9ZZZZ</name>